<dbReference type="FunFam" id="3.40.640.10:FF:000017">
    <property type="entry name" value="Glutamate decarboxylase"/>
    <property type="match status" value="1"/>
</dbReference>
<proteinExistence type="inferred from homology"/>
<dbReference type="PANTHER" id="PTHR43321">
    <property type="entry name" value="GLUTAMATE DECARBOXYLASE"/>
    <property type="match status" value="1"/>
</dbReference>
<dbReference type="GO" id="GO:0004058">
    <property type="term" value="F:aromatic-L-amino-acid decarboxylase activity"/>
    <property type="evidence" value="ECO:0007669"/>
    <property type="project" value="UniProtKB-ARBA"/>
</dbReference>
<dbReference type="GO" id="GO:0030170">
    <property type="term" value="F:pyridoxal phosphate binding"/>
    <property type="evidence" value="ECO:0007669"/>
    <property type="project" value="InterPro"/>
</dbReference>
<dbReference type="InterPro" id="IPR010107">
    <property type="entry name" value="Glutamate_decarboxylase"/>
</dbReference>
<dbReference type="Gene3D" id="3.90.1150.160">
    <property type="match status" value="1"/>
</dbReference>
<organism evidence="10 11">
    <name type="scientific">Actinacidiphila paucisporea</name>
    <dbReference type="NCBI Taxonomy" id="310782"/>
    <lineage>
        <taxon>Bacteria</taxon>
        <taxon>Bacillati</taxon>
        <taxon>Actinomycetota</taxon>
        <taxon>Actinomycetes</taxon>
        <taxon>Kitasatosporales</taxon>
        <taxon>Streptomycetaceae</taxon>
        <taxon>Actinacidiphila</taxon>
    </lineage>
</organism>
<dbReference type="Pfam" id="PF00282">
    <property type="entry name" value="Pyridoxal_deC"/>
    <property type="match status" value="1"/>
</dbReference>
<evidence type="ECO:0000256" key="9">
    <source>
        <dbReference type="RuleBase" id="RU361171"/>
    </source>
</evidence>
<evidence type="ECO:0000313" key="11">
    <source>
        <dbReference type="Proteomes" id="UP000184111"/>
    </source>
</evidence>
<protein>
    <recommendedName>
        <fullName evidence="3 9">Glutamate decarboxylase</fullName>
        <ecNumber evidence="3 9">4.1.1.15</ecNumber>
    </recommendedName>
</protein>
<dbReference type="GO" id="GO:0006538">
    <property type="term" value="P:L-glutamate catabolic process"/>
    <property type="evidence" value="ECO:0007669"/>
    <property type="project" value="TreeGrafter"/>
</dbReference>
<dbReference type="GO" id="GO:0005829">
    <property type="term" value="C:cytosol"/>
    <property type="evidence" value="ECO:0007669"/>
    <property type="project" value="TreeGrafter"/>
</dbReference>
<dbReference type="Gene3D" id="3.40.640.10">
    <property type="entry name" value="Type I PLP-dependent aspartate aminotransferase-like (Major domain)"/>
    <property type="match status" value="1"/>
</dbReference>
<dbReference type="InterPro" id="IPR015424">
    <property type="entry name" value="PyrdxlP-dep_Trfase"/>
</dbReference>
<reference evidence="10 11" key="1">
    <citation type="submission" date="2016-11" db="EMBL/GenBank/DDBJ databases">
        <authorList>
            <person name="Jaros S."/>
            <person name="Januszkiewicz K."/>
            <person name="Wedrychowicz H."/>
        </authorList>
    </citation>
    <scope>NUCLEOTIDE SEQUENCE [LARGE SCALE GENOMIC DNA]</scope>
    <source>
        <strain evidence="10 11">CGMCC 4.2025</strain>
    </source>
</reference>
<accession>A0A1M7HVI7</accession>
<evidence type="ECO:0000256" key="7">
    <source>
        <dbReference type="PIRSR" id="PIRSR602129-50"/>
    </source>
</evidence>
<dbReference type="AlphaFoldDB" id="A0A1M7HVI7"/>
<dbReference type="Proteomes" id="UP000184111">
    <property type="component" value="Unassembled WGS sequence"/>
</dbReference>
<keyword evidence="9" id="KW-0210">Decarboxylase</keyword>
<feature type="modified residue" description="N6-(pyridoxal phosphate)lysine" evidence="7">
    <location>
        <position position="279"/>
    </location>
</feature>
<dbReference type="SUPFAM" id="SSF53383">
    <property type="entry name" value="PLP-dependent transferases"/>
    <property type="match status" value="1"/>
</dbReference>
<dbReference type="InterPro" id="IPR015421">
    <property type="entry name" value="PyrdxlP-dep_Trfase_major"/>
</dbReference>
<dbReference type="RefSeq" id="WP_073499146.1">
    <property type="nucleotide sequence ID" value="NZ_FRBI01000010.1"/>
</dbReference>
<sequence length="466" mass="51476">MSLHKGSGSPRAIAVNPFFGEADPVGGMAVAPPKHRLPDGPMTPHAAYQLVHDELMLDGNSRLNLATFVTTWMEPQADILMAECRDKNMIDKDEYPRTAELERRCVAILADLWNAPEPGAVVGCSTTGSSEACMLAGMALKRRWMKRTKEYPTTARPNLVMGANVQVCWEKFCTFWEVEARLAPMSGDRLHLDADAALALCDENTIGVVAVLGSTFDGSYEPVAEICAALDAYEERTGTPIPVHVDGASGGMIAPFLDEDLEWDFRLPRVASINTSGHKYGLVYPGVGWALWRNAEALPEELVFRVNYLGGDMPTFALNFSRPGAQVVAQYYTFLRLGREGYRAVQQTSRDVAMSLAERFAALDEFRLISRGDQLPVFAVTTAADVTSFDVFDVSRRLREHGWLVPAYTFPADREDLAVLRVVCRNGFSEDLADLLMGDLNALLPELHRQSHPLNRPESKATAFHH</sequence>
<evidence type="ECO:0000256" key="8">
    <source>
        <dbReference type="RuleBase" id="RU000382"/>
    </source>
</evidence>
<dbReference type="PANTHER" id="PTHR43321:SF3">
    <property type="entry name" value="GLUTAMATE DECARBOXYLASE"/>
    <property type="match status" value="1"/>
</dbReference>
<dbReference type="STRING" id="310782.SAMN05216499_11058"/>
<keyword evidence="11" id="KW-1185">Reference proteome</keyword>
<evidence type="ECO:0000256" key="5">
    <source>
        <dbReference type="ARBA" id="ARBA00023239"/>
    </source>
</evidence>
<dbReference type="EMBL" id="FRBI01000010">
    <property type="protein sequence ID" value="SHM32428.1"/>
    <property type="molecule type" value="Genomic_DNA"/>
</dbReference>
<gene>
    <name evidence="10" type="ORF">SAMN05216499_11058</name>
</gene>
<comment type="cofactor">
    <cofactor evidence="1 7 8">
        <name>pyridoxal 5'-phosphate</name>
        <dbReference type="ChEBI" id="CHEBI:597326"/>
    </cofactor>
</comment>
<dbReference type="InterPro" id="IPR002129">
    <property type="entry name" value="PyrdxlP-dep_de-COase"/>
</dbReference>
<evidence type="ECO:0000256" key="4">
    <source>
        <dbReference type="ARBA" id="ARBA00022898"/>
    </source>
</evidence>
<evidence type="ECO:0000256" key="6">
    <source>
        <dbReference type="ARBA" id="ARBA00048868"/>
    </source>
</evidence>
<dbReference type="EC" id="4.1.1.15" evidence="3 9"/>
<dbReference type="CDD" id="cd06450">
    <property type="entry name" value="DOPA_deC_like"/>
    <property type="match status" value="1"/>
</dbReference>
<comment type="catalytic activity">
    <reaction evidence="6 9">
        <text>L-glutamate + H(+) = 4-aminobutanoate + CO2</text>
        <dbReference type="Rhea" id="RHEA:17785"/>
        <dbReference type="ChEBI" id="CHEBI:15378"/>
        <dbReference type="ChEBI" id="CHEBI:16526"/>
        <dbReference type="ChEBI" id="CHEBI:29985"/>
        <dbReference type="ChEBI" id="CHEBI:59888"/>
        <dbReference type="EC" id="4.1.1.15"/>
    </reaction>
</comment>
<evidence type="ECO:0000256" key="3">
    <source>
        <dbReference type="ARBA" id="ARBA00012421"/>
    </source>
</evidence>
<dbReference type="OrthoDB" id="3401800at2"/>
<keyword evidence="5 8" id="KW-0456">Lyase</keyword>
<dbReference type="NCBIfam" id="TIGR01788">
    <property type="entry name" value="Glu-decarb-GAD"/>
    <property type="match status" value="1"/>
</dbReference>
<dbReference type="Gene3D" id="4.10.280.50">
    <property type="match status" value="1"/>
</dbReference>
<comment type="similarity">
    <text evidence="2 8">Belongs to the group II decarboxylase family.</text>
</comment>
<evidence type="ECO:0000256" key="1">
    <source>
        <dbReference type="ARBA" id="ARBA00001933"/>
    </source>
</evidence>
<name>A0A1M7HVI7_9ACTN</name>
<dbReference type="GO" id="GO:0004351">
    <property type="term" value="F:glutamate decarboxylase activity"/>
    <property type="evidence" value="ECO:0007669"/>
    <property type="project" value="UniProtKB-EC"/>
</dbReference>
<keyword evidence="4 7" id="KW-0663">Pyridoxal phosphate</keyword>
<evidence type="ECO:0000256" key="2">
    <source>
        <dbReference type="ARBA" id="ARBA00009533"/>
    </source>
</evidence>
<evidence type="ECO:0000313" key="10">
    <source>
        <dbReference type="EMBL" id="SHM32428.1"/>
    </source>
</evidence>